<sequence>MPDIKTTHLSYPASHERFPSERLRELYPAGPPDPDSEYHENIVNPRTPIHPFIRNWTSPDWFHSDGRNHKALPKVQWDFSKHPISRKRRKLNDERKEAVKRAFVYSWQKYKDHAWGRLRLVLYAYPPVTDKNAFVLALILGHDEVKPVTAVPSNPFQGWGATIIDSLETLLIMGLQAEYELCREHVNKVDFRLISGSDWARGWRADLEDSHQSDDKYSEDFDFKKRGHLEEYVYVDEETERPWRESHQLMATFETGIRYLGGLVGAYDLSGDPIVLERAKELGKILGRGFDTPSGLVMARFDAGSKSDYFHNGRVSLAEVGSMNLELTRLSQVTGDRWYFDQAQRAIDYIENIVIPASELAPLVPSMFDSNVGTRINGYYSFGAMADSYYEYLIKQHQLIGAATNQFASMYAQAIDKAQELMFANLTYYPGRDMLTISGYNHPGRGMAYELEHLTCFAGGMLGLGSRLLDRPQDLISGSAFTKTCYHLGASTASGLQPEKVNFFDTHMPDTILYENVTAIIEDEEDEYITVTKLKGTPQGTVNVDGRYLGRPETAESVFYMYRLTGDPKWQDRGWRMFTAWIEKCTAKAGVSSVGDVRQKEPRHTDNMESFVFAETFKYYYLLHASPDLISLDDYVFTTEAHPILLRNREPGADKLWTPSASAINAELGKPGSGTDAQAYIRLRLIAEVDKQRGIAPPGSKGFMGGGLGRSRGGIIEKPEQAAESHHERKD</sequence>
<evidence type="ECO:0000313" key="1">
    <source>
        <dbReference type="EMBL" id="KAJ9121071.1"/>
    </source>
</evidence>
<dbReference type="EMBL" id="JASBWV010000019">
    <property type="protein sequence ID" value="KAJ9121071.1"/>
    <property type="molecule type" value="Genomic_DNA"/>
</dbReference>
<organism evidence="1 2">
    <name type="scientific">Naganishia onofrii</name>
    <dbReference type="NCBI Taxonomy" id="1851511"/>
    <lineage>
        <taxon>Eukaryota</taxon>
        <taxon>Fungi</taxon>
        <taxon>Dikarya</taxon>
        <taxon>Basidiomycota</taxon>
        <taxon>Agaricomycotina</taxon>
        <taxon>Tremellomycetes</taxon>
        <taxon>Filobasidiales</taxon>
        <taxon>Filobasidiaceae</taxon>
        <taxon>Naganishia</taxon>
    </lineage>
</organism>
<keyword evidence="2" id="KW-1185">Reference proteome</keyword>
<reference evidence="1" key="1">
    <citation type="submission" date="2023-04" db="EMBL/GenBank/DDBJ databases">
        <title>Draft Genome sequencing of Naganishia species isolated from polar environments using Oxford Nanopore Technology.</title>
        <authorList>
            <person name="Leo P."/>
            <person name="Venkateswaran K."/>
        </authorList>
    </citation>
    <scope>NUCLEOTIDE SEQUENCE</scope>
    <source>
        <strain evidence="1">DBVPG 5303</strain>
    </source>
</reference>
<evidence type="ECO:0000313" key="2">
    <source>
        <dbReference type="Proteomes" id="UP001234202"/>
    </source>
</evidence>
<protein>
    <submittedName>
        <fullName evidence="1">Uncharacterized protein</fullName>
    </submittedName>
</protein>
<name>A0ACC2XBP7_9TREE</name>
<dbReference type="Proteomes" id="UP001234202">
    <property type="component" value="Unassembled WGS sequence"/>
</dbReference>
<comment type="caution">
    <text evidence="1">The sequence shown here is derived from an EMBL/GenBank/DDBJ whole genome shotgun (WGS) entry which is preliminary data.</text>
</comment>
<gene>
    <name evidence="1" type="ORF">QFC24_005052</name>
</gene>
<accession>A0ACC2XBP7</accession>
<proteinExistence type="predicted"/>